<protein>
    <submittedName>
        <fullName evidence="4">Mycothiol acetyltransferase</fullName>
        <ecNumber evidence="4">2.3.1.189</ecNumber>
    </submittedName>
</protein>
<dbReference type="Proteomes" id="UP000316095">
    <property type="component" value="Unassembled WGS sequence"/>
</dbReference>
<dbReference type="InterPro" id="IPR000182">
    <property type="entry name" value="GNAT_dom"/>
</dbReference>
<dbReference type="AlphaFoldDB" id="A0A5C5XS30"/>
<organism evidence="4 5">
    <name type="scientific">Rubinisphaera italica</name>
    <dbReference type="NCBI Taxonomy" id="2527969"/>
    <lineage>
        <taxon>Bacteria</taxon>
        <taxon>Pseudomonadati</taxon>
        <taxon>Planctomycetota</taxon>
        <taxon>Planctomycetia</taxon>
        <taxon>Planctomycetales</taxon>
        <taxon>Planctomycetaceae</taxon>
        <taxon>Rubinisphaera</taxon>
    </lineage>
</organism>
<evidence type="ECO:0000259" key="3">
    <source>
        <dbReference type="PROSITE" id="PS51186"/>
    </source>
</evidence>
<reference evidence="4 5" key="1">
    <citation type="submission" date="2019-02" db="EMBL/GenBank/DDBJ databases">
        <title>Deep-cultivation of Planctomycetes and their phenomic and genomic characterization uncovers novel biology.</title>
        <authorList>
            <person name="Wiegand S."/>
            <person name="Jogler M."/>
            <person name="Boedeker C."/>
            <person name="Pinto D."/>
            <person name="Vollmers J."/>
            <person name="Rivas-Marin E."/>
            <person name="Kohn T."/>
            <person name="Peeters S.H."/>
            <person name="Heuer A."/>
            <person name="Rast P."/>
            <person name="Oberbeckmann S."/>
            <person name="Bunk B."/>
            <person name="Jeske O."/>
            <person name="Meyerdierks A."/>
            <person name="Storesund J.E."/>
            <person name="Kallscheuer N."/>
            <person name="Luecker S."/>
            <person name="Lage O.M."/>
            <person name="Pohl T."/>
            <person name="Merkel B.J."/>
            <person name="Hornburger P."/>
            <person name="Mueller R.-W."/>
            <person name="Bruemmer F."/>
            <person name="Labrenz M."/>
            <person name="Spormann A.M."/>
            <person name="Op Den Camp H."/>
            <person name="Overmann J."/>
            <person name="Amann R."/>
            <person name="Jetten M.S.M."/>
            <person name="Mascher T."/>
            <person name="Medema M.H."/>
            <person name="Devos D.P."/>
            <person name="Kaster A.-K."/>
            <person name="Ovreas L."/>
            <person name="Rohde M."/>
            <person name="Galperin M.Y."/>
            <person name="Jogler C."/>
        </authorList>
    </citation>
    <scope>NUCLEOTIDE SEQUENCE [LARGE SCALE GENOMIC DNA]</scope>
    <source>
        <strain evidence="4 5">Pan54</strain>
    </source>
</reference>
<sequence length="191" mass="21279">MPERYYKRYRMEFDLKQTPLPAAELPDGFRWVAWEPNLLESHARIKAECFAGEVDSQLFPCLSNLAGCRRLMSDISSRSNFLPETTWLIEHPSSSLTSKYCGTIQGMRRAFKLGAIQNVGITPDCRGLGLGKALVTKSLQGFAECGIQRVYLDVTAANCTAVALYHSIGFRITDRSYLTLHVPDNATPVAT</sequence>
<feature type="domain" description="N-acetyltransferase" evidence="3">
    <location>
        <begin position="53"/>
        <end position="191"/>
    </location>
</feature>
<dbReference type="PANTHER" id="PTHR43420">
    <property type="entry name" value="ACETYLTRANSFERASE"/>
    <property type="match status" value="1"/>
</dbReference>
<dbReference type="SUPFAM" id="SSF55729">
    <property type="entry name" value="Acyl-CoA N-acyltransferases (Nat)"/>
    <property type="match status" value="1"/>
</dbReference>
<dbReference type="PANTHER" id="PTHR43420:SF44">
    <property type="entry name" value="ACETYLTRANSFERASE YPEA"/>
    <property type="match status" value="1"/>
</dbReference>
<evidence type="ECO:0000313" key="5">
    <source>
        <dbReference type="Proteomes" id="UP000316095"/>
    </source>
</evidence>
<dbReference type="Pfam" id="PF00583">
    <property type="entry name" value="Acetyltransf_1"/>
    <property type="match status" value="1"/>
</dbReference>
<dbReference type="RefSeq" id="WP_242631433.1">
    <property type="nucleotide sequence ID" value="NZ_SJPG01000001.1"/>
</dbReference>
<dbReference type="CDD" id="cd04301">
    <property type="entry name" value="NAT_SF"/>
    <property type="match status" value="1"/>
</dbReference>
<keyword evidence="1 4" id="KW-0808">Transferase</keyword>
<dbReference type="EMBL" id="SJPG01000001">
    <property type="protein sequence ID" value="TWT64542.1"/>
    <property type="molecule type" value="Genomic_DNA"/>
</dbReference>
<dbReference type="PROSITE" id="PS51186">
    <property type="entry name" value="GNAT"/>
    <property type="match status" value="1"/>
</dbReference>
<gene>
    <name evidence="4" type="primary">mshD_2</name>
    <name evidence="4" type="ORF">Pan54_53060</name>
</gene>
<dbReference type="EC" id="2.3.1.189" evidence="4"/>
<name>A0A5C5XS30_9PLAN</name>
<proteinExistence type="predicted"/>
<keyword evidence="2 4" id="KW-0012">Acyltransferase</keyword>
<dbReference type="GO" id="GO:0035447">
    <property type="term" value="F:mycothiol synthase activity"/>
    <property type="evidence" value="ECO:0007669"/>
    <property type="project" value="UniProtKB-EC"/>
</dbReference>
<keyword evidence="5" id="KW-1185">Reference proteome</keyword>
<evidence type="ECO:0000313" key="4">
    <source>
        <dbReference type="EMBL" id="TWT64542.1"/>
    </source>
</evidence>
<accession>A0A5C5XS30</accession>
<dbReference type="Gene3D" id="3.40.630.30">
    <property type="match status" value="1"/>
</dbReference>
<dbReference type="InterPro" id="IPR016181">
    <property type="entry name" value="Acyl_CoA_acyltransferase"/>
</dbReference>
<dbReference type="InterPro" id="IPR050680">
    <property type="entry name" value="YpeA/RimI_acetyltransf"/>
</dbReference>
<comment type="caution">
    <text evidence="4">The sequence shown here is derived from an EMBL/GenBank/DDBJ whole genome shotgun (WGS) entry which is preliminary data.</text>
</comment>
<evidence type="ECO:0000256" key="1">
    <source>
        <dbReference type="ARBA" id="ARBA00022679"/>
    </source>
</evidence>
<evidence type="ECO:0000256" key="2">
    <source>
        <dbReference type="ARBA" id="ARBA00023315"/>
    </source>
</evidence>